<feature type="compositionally biased region" description="Basic and acidic residues" evidence="1">
    <location>
        <begin position="156"/>
        <end position="165"/>
    </location>
</feature>
<gene>
    <name evidence="3" type="ORF">Tci_700717</name>
</gene>
<feature type="region of interest" description="Disordered" evidence="1">
    <location>
        <begin position="220"/>
        <end position="252"/>
    </location>
</feature>
<comment type="caution">
    <text evidence="3">The sequence shown here is derived from an EMBL/GenBank/DDBJ whole genome shotgun (WGS) entry which is preliminary data.</text>
</comment>
<evidence type="ECO:0000313" key="3">
    <source>
        <dbReference type="EMBL" id="GFB28746.1"/>
    </source>
</evidence>
<reference evidence="3" key="1">
    <citation type="journal article" date="2019" name="Sci. Rep.">
        <title>Draft genome of Tanacetum cinerariifolium, the natural source of mosquito coil.</title>
        <authorList>
            <person name="Yamashiro T."/>
            <person name="Shiraishi A."/>
            <person name="Satake H."/>
            <person name="Nakayama K."/>
        </authorList>
    </citation>
    <scope>NUCLEOTIDE SEQUENCE</scope>
</reference>
<organism evidence="3">
    <name type="scientific">Tanacetum cinerariifolium</name>
    <name type="common">Dalmatian daisy</name>
    <name type="synonym">Chrysanthemum cinerariifolium</name>
    <dbReference type="NCBI Taxonomy" id="118510"/>
    <lineage>
        <taxon>Eukaryota</taxon>
        <taxon>Viridiplantae</taxon>
        <taxon>Streptophyta</taxon>
        <taxon>Embryophyta</taxon>
        <taxon>Tracheophyta</taxon>
        <taxon>Spermatophyta</taxon>
        <taxon>Magnoliopsida</taxon>
        <taxon>eudicotyledons</taxon>
        <taxon>Gunneridae</taxon>
        <taxon>Pentapetalae</taxon>
        <taxon>asterids</taxon>
        <taxon>campanulids</taxon>
        <taxon>Asterales</taxon>
        <taxon>Asteraceae</taxon>
        <taxon>Asteroideae</taxon>
        <taxon>Anthemideae</taxon>
        <taxon>Anthemidinae</taxon>
        <taxon>Tanacetum</taxon>
    </lineage>
</organism>
<name>A0A699L965_TANCI</name>
<evidence type="ECO:0000256" key="2">
    <source>
        <dbReference type="SAM" id="SignalP"/>
    </source>
</evidence>
<feature type="region of interest" description="Disordered" evidence="1">
    <location>
        <begin position="151"/>
        <end position="204"/>
    </location>
</feature>
<feature type="compositionally biased region" description="Low complexity" evidence="1">
    <location>
        <begin position="166"/>
        <end position="200"/>
    </location>
</feature>
<evidence type="ECO:0000256" key="1">
    <source>
        <dbReference type="SAM" id="MobiDB-lite"/>
    </source>
</evidence>
<sequence>MHGWYKGNLYKLLLVQVMAISTILISSDSFEESVGTPSRRVLWFGRIPTTVPTTTPITDPHVIHDDTSLIPDETSTVSPITSTIPPTTPTTLYTSPFIHMTHMTMTHLIHYHHPLMRYHLLVRFYLYHLVKKVRPLPTHRLAVRHSVDYSSSNHFTSDDSSRDSPSDSSTVTSLDSSSDALSDSSYSHSSLDHSSPALPSGMRSSHQLCSLLPSIPYSPAAITERPSHSSAAGSLRKRRDLLLLRSDPAADE</sequence>
<keyword evidence="2" id="KW-0732">Signal</keyword>
<proteinExistence type="predicted"/>
<protein>
    <submittedName>
        <fullName evidence="3">Uncharacterized protein</fullName>
    </submittedName>
</protein>
<accession>A0A699L965</accession>
<feature type="signal peptide" evidence="2">
    <location>
        <begin position="1"/>
        <end position="29"/>
    </location>
</feature>
<dbReference type="AlphaFoldDB" id="A0A699L965"/>
<dbReference type="EMBL" id="BKCJ010593674">
    <property type="protein sequence ID" value="GFB28746.1"/>
    <property type="molecule type" value="Genomic_DNA"/>
</dbReference>
<feature type="chain" id="PRO_5025585898" evidence="2">
    <location>
        <begin position="30"/>
        <end position="252"/>
    </location>
</feature>